<dbReference type="AlphaFoldDB" id="A0A8T0JVW1"/>
<evidence type="ECO:0000256" key="4">
    <source>
        <dbReference type="ARBA" id="ARBA00022614"/>
    </source>
</evidence>
<dbReference type="Pfam" id="PF23598">
    <property type="entry name" value="LRR_14"/>
    <property type="match status" value="1"/>
</dbReference>
<keyword evidence="3" id="KW-1003">Cell membrane</keyword>
<keyword evidence="9" id="KW-0472">Membrane</keyword>
<dbReference type="Pfam" id="PF00560">
    <property type="entry name" value="LRR_1"/>
    <property type="match status" value="4"/>
</dbReference>
<dbReference type="Proteomes" id="UP000743370">
    <property type="component" value="Unassembled WGS sequence"/>
</dbReference>
<protein>
    <recommendedName>
        <fullName evidence="12">Disease resistance R13L4/SHOC-2-like LRR domain-containing protein</fullName>
    </recommendedName>
</protein>
<evidence type="ECO:0000256" key="7">
    <source>
        <dbReference type="ARBA" id="ARBA00022737"/>
    </source>
</evidence>
<dbReference type="Pfam" id="PF12799">
    <property type="entry name" value="LRR_4"/>
    <property type="match status" value="1"/>
</dbReference>
<keyword evidence="10" id="KW-0675">Receptor</keyword>
<keyword evidence="7" id="KW-0677">Repeat</keyword>
<dbReference type="PROSITE" id="PS51450">
    <property type="entry name" value="LRR"/>
    <property type="match status" value="2"/>
</dbReference>
<evidence type="ECO:0000256" key="10">
    <source>
        <dbReference type="ARBA" id="ARBA00023170"/>
    </source>
</evidence>
<dbReference type="GO" id="GO:0005886">
    <property type="term" value="C:plasma membrane"/>
    <property type="evidence" value="ECO:0007669"/>
    <property type="project" value="UniProtKB-SubCell"/>
</dbReference>
<accession>A0A8T0JVW1</accession>
<dbReference type="InterPro" id="IPR003591">
    <property type="entry name" value="Leu-rich_rpt_typical-subtyp"/>
</dbReference>
<evidence type="ECO:0000256" key="9">
    <source>
        <dbReference type="ARBA" id="ARBA00023136"/>
    </source>
</evidence>
<comment type="subcellular location">
    <subcellularLocation>
        <location evidence="1">Cell membrane</location>
        <topology evidence="1">Single-pass type I membrane protein</topology>
    </subcellularLocation>
</comment>
<evidence type="ECO:0000256" key="1">
    <source>
        <dbReference type="ARBA" id="ARBA00004251"/>
    </source>
</evidence>
<organism evidence="13 14">
    <name type="scientific">Phaseolus angularis</name>
    <name type="common">Azuki bean</name>
    <name type="synonym">Vigna angularis</name>
    <dbReference type="NCBI Taxonomy" id="3914"/>
    <lineage>
        <taxon>Eukaryota</taxon>
        <taxon>Viridiplantae</taxon>
        <taxon>Streptophyta</taxon>
        <taxon>Embryophyta</taxon>
        <taxon>Tracheophyta</taxon>
        <taxon>Spermatophyta</taxon>
        <taxon>Magnoliopsida</taxon>
        <taxon>eudicotyledons</taxon>
        <taxon>Gunneridae</taxon>
        <taxon>Pentapetalae</taxon>
        <taxon>rosids</taxon>
        <taxon>fabids</taxon>
        <taxon>Fabales</taxon>
        <taxon>Fabaceae</taxon>
        <taxon>Papilionoideae</taxon>
        <taxon>50 kb inversion clade</taxon>
        <taxon>NPAAA clade</taxon>
        <taxon>indigoferoid/millettioid clade</taxon>
        <taxon>Phaseoleae</taxon>
        <taxon>Vigna</taxon>
    </lineage>
</organism>
<proteinExistence type="inferred from homology"/>
<evidence type="ECO:0000256" key="11">
    <source>
        <dbReference type="ARBA" id="ARBA00023180"/>
    </source>
</evidence>
<evidence type="ECO:0000313" key="14">
    <source>
        <dbReference type="Proteomes" id="UP000743370"/>
    </source>
</evidence>
<sequence>MELRHLQYVNLSLNDFTDTNIPEFLGSLTNLRYLDLSSCHFGGQIPSQISSLSHLKYLNVARNYYLEGSIPPQLGNLSRLQYLDLSRNSFEGYIPSQLGNLSNLHKLYLGGYDSALKIVSSDQWLSNLNSLTHLSFNSISNFYSSPSYLRTIAKLPKLRELNLIDCGLSYHFLLSFNPSNFNFSTSLSVLYLSGNSFTQPMIFQWLSNPTSNLVELDLNGNLLKGSTSNHFGLAMNSLEHLDLSYNVFKGEDLKSFMNICTLCSLYMFENNMTEDLSSILHNLSSGCVRYSLQQLCLRNNQIRGSVPDLSAFSNLKKLDLSYNLLSGKIPEGTRLPSHLEQLLIVSNSLEGGVPKSFGSTCTLELLHLSFNKLSEDLTVIFNHLSGCSRYSLREIYLGQNKVNGTLPDFSIFAKLETLDLSINQISGTLPNTLKLLPSLKRLYLDNNKLNGTISEDLRFPSELEELSLMSNSLKGVLTDSHFYNMTKLKILVLSNNSLTLEFSQNWTLPFQLHHIELRSCKLGSLFPKWLEKQNEFGYLDISNNGISGTVPKWFWTKFRLSNWRDFDISSNNLQGTIPNLPIENHYYSLWLNLASNQFEGPVPSFLRGSVILDLSNNKFSNSFSFLCSSGVAESLYQLDLSNNMFSGQIPDSWTHFKSLTNLNMSQNKFIGDIPSSMGSLLELQVLLLRSNNLTDKIPSILKN</sequence>
<evidence type="ECO:0000256" key="6">
    <source>
        <dbReference type="ARBA" id="ARBA00022729"/>
    </source>
</evidence>
<keyword evidence="8" id="KW-1133">Transmembrane helix</keyword>
<dbReference type="SUPFAM" id="SSF52058">
    <property type="entry name" value="L domain-like"/>
    <property type="match status" value="1"/>
</dbReference>
<dbReference type="InterPro" id="IPR046956">
    <property type="entry name" value="RLP23-like"/>
</dbReference>
<keyword evidence="6" id="KW-0732">Signal</keyword>
<reference evidence="13 14" key="1">
    <citation type="submission" date="2020-05" db="EMBL/GenBank/DDBJ databases">
        <title>Vigna angularis (adzuki bean) Var. LongXiaoDou No. 4 denovo assembly.</title>
        <authorList>
            <person name="Xiang H."/>
        </authorList>
    </citation>
    <scope>NUCLEOTIDE SEQUENCE [LARGE SCALE GENOMIC DNA]</scope>
    <source>
        <tissue evidence="13">Leaf</tissue>
    </source>
</reference>
<evidence type="ECO:0000256" key="5">
    <source>
        <dbReference type="ARBA" id="ARBA00022692"/>
    </source>
</evidence>
<comment type="similarity">
    <text evidence="2">Belongs to the RLP family.</text>
</comment>
<dbReference type="Pfam" id="PF13855">
    <property type="entry name" value="LRR_8"/>
    <property type="match status" value="1"/>
</dbReference>
<keyword evidence="5" id="KW-0812">Transmembrane</keyword>
<comment type="caution">
    <text evidence="13">The sequence shown here is derived from an EMBL/GenBank/DDBJ whole genome shotgun (WGS) entry which is preliminary data.</text>
</comment>
<dbReference type="Gene3D" id="3.80.10.10">
    <property type="entry name" value="Ribonuclease Inhibitor"/>
    <property type="match status" value="4"/>
</dbReference>
<evidence type="ECO:0000256" key="3">
    <source>
        <dbReference type="ARBA" id="ARBA00022475"/>
    </source>
</evidence>
<gene>
    <name evidence="13" type="ORF">HKW66_Vig0117860</name>
</gene>
<dbReference type="FunFam" id="3.80.10.10:FF:000041">
    <property type="entry name" value="LRR receptor-like serine/threonine-protein kinase ERECTA"/>
    <property type="match status" value="2"/>
</dbReference>
<dbReference type="SUPFAM" id="SSF52047">
    <property type="entry name" value="RNI-like"/>
    <property type="match status" value="2"/>
</dbReference>
<evidence type="ECO:0000256" key="8">
    <source>
        <dbReference type="ARBA" id="ARBA00022989"/>
    </source>
</evidence>
<evidence type="ECO:0000256" key="2">
    <source>
        <dbReference type="ARBA" id="ARBA00009592"/>
    </source>
</evidence>
<feature type="domain" description="Disease resistance R13L4/SHOC-2-like LRR" evidence="12">
    <location>
        <begin position="25"/>
        <end position="277"/>
    </location>
</feature>
<dbReference type="SMART" id="SM00369">
    <property type="entry name" value="LRR_TYP"/>
    <property type="match status" value="7"/>
</dbReference>
<keyword evidence="4" id="KW-0433">Leucine-rich repeat</keyword>
<dbReference type="InterPro" id="IPR001611">
    <property type="entry name" value="Leu-rich_rpt"/>
</dbReference>
<dbReference type="InterPro" id="IPR032675">
    <property type="entry name" value="LRR_dom_sf"/>
</dbReference>
<keyword evidence="11" id="KW-0325">Glycoprotein</keyword>
<dbReference type="PANTHER" id="PTHR48063">
    <property type="entry name" value="LRR RECEPTOR-LIKE KINASE"/>
    <property type="match status" value="1"/>
</dbReference>
<name>A0A8T0JVW1_PHAAN</name>
<dbReference type="InterPro" id="IPR025875">
    <property type="entry name" value="Leu-rich_rpt_4"/>
</dbReference>
<dbReference type="PANTHER" id="PTHR48063:SF98">
    <property type="entry name" value="LRR RECEPTOR-LIKE SERINE_THREONINE-PROTEIN KINASE FLS2"/>
    <property type="match status" value="1"/>
</dbReference>
<dbReference type="InterPro" id="IPR055414">
    <property type="entry name" value="LRR_R13L4/SHOC2-like"/>
</dbReference>
<evidence type="ECO:0000259" key="12">
    <source>
        <dbReference type="Pfam" id="PF23598"/>
    </source>
</evidence>
<evidence type="ECO:0000313" key="13">
    <source>
        <dbReference type="EMBL" id="KAG2384694.1"/>
    </source>
</evidence>
<dbReference type="EMBL" id="JABFOF010000008">
    <property type="protein sequence ID" value="KAG2384694.1"/>
    <property type="molecule type" value="Genomic_DNA"/>
</dbReference>
<dbReference type="Pfam" id="PF13516">
    <property type="entry name" value="LRR_6"/>
    <property type="match status" value="1"/>
</dbReference>